<feature type="non-terminal residue" evidence="2">
    <location>
        <position position="1"/>
    </location>
</feature>
<feature type="non-terminal residue" evidence="2">
    <location>
        <position position="72"/>
    </location>
</feature>
<gene>
    <name evidence="2" type="ORF">FWILDA_LOCUS18199</name>
</gene>
<name>A0A9W4WZU7_9GLOM</name>
<evidence type="ECO:0000256" key="1">
    <source>
        <dbReference type="SAM" id="MobiDB-lite"/>
    </source>
</evidence>
<sequence length="72" mass="7769">IVTGVQEIVSEIVESEVAGKATSNTLIQQLIATSKQTIPVFKDDKNDDEGEQEKSTSSNSLRLSSTTTVKNE</sequence>
<keyword evidence="3" id="KW-1185">Reference proteome</keyword>
<feature type="compositionally biased region" description="Low complexity" evidence="1">
    <location>
        <begin position="55"/>
        <end position="72"/>
    </location>
</feature>
<comment type="caution">
    <text evidence="2">The sequence shown here is derived from an EMBL/GenBank/DDBJ whole genome shotgun (WGS) entry which is preliminary data.</text>
</comment>
<proteinExistence type="predicted"/>
<reference evidence="2" key="1">
    <citation type="submission" date="2022-08" db="EMBL/GenBank/DDBJ databases">
        <authorList>
            <person name="Kallberg Y."/>
            <person name="Tangrot J."/>
            <person name="Rosling A."/>
        </authorList>
    </citation>
    <scope>NUCLEOTIDE SEQUENCE</scope>
    <source>
        <strain evidence="2">Wild A</strain>
    </source>
</reference>
<dbReference type="Proteomes" id="UP001153678">
    <property type="component" value="Unassembled WGS sequence"/>
</dbReference>
<protein>
    <submittedName>
        <fullName evidence="2">7398_t:CDS:1</fullName>
    </submittedName>
</protein>
<organism evidence="2 3">
    <name type="scientific">Funneliformis geosporum</name>
    <dbReference type="NCBI Taxonomy" id="1117311"/>
    <lineage>
        <taxon>Eukaryota</taxon>
        <taxon>Fungi</taxon>
        <taxon>Fungi incertae sedis</taxon>
        <taxon>Mucoromycota</taxon>
        <taxon>Glomeromycotina</taxon>
        <taxon>Glomeromycetes</taxon>
        <taxon>Glomerales</taxon>
        <taxon>Glomeraceae</taxon>
        <taxon>Funneliformis</taxon>
    </lineage>
</organism>
<accession>A0A9W4WZU7</accession>
<dbReference type="EMBL" id="CAMKVN010016840">
    <property type="protein sequence ID" value="CAI2197683.1"/>
    <property type="molecule type" value="Genomic_DNA"/>
</dbReference>
<evidence type="ECO:0000313" key="2">
    <source>
        <dbReference type="EMBL" id="CAI2197683.1"/>
    </source>
</evidence>
<feature type="region of interest" description="Disordered" evidence="1">
    <location>
        <begin position="41"/>
        <end position="72"/>
    </location>
</feature>
<dbReference type="AlphaFoldDB" id="A0A9W4WZU7"/>
<evidence type="ECO:0000313" key="3">
    <source>
        <dbReference type="Proteomes" id="UP001153678"/>
    </source>
</evidence>